<dbReference type="Gene3D" id="1.10.10.10">
    <property type="entry name" value="Winged helix-like DNA-binding domain superfamily/Winged helix DNA-binding domain"/>
    <property type="match status" value="1"/>
</dbReference>
<proteinExistence type="predicted"/>
<dbReference type="InterPro" id="IPR051081">
    <property type="entry name" value="HTH_MetalResp_TranReg"/>
</dbReference>
<dbReference type="EMBL" id="JPMD01000031">
    <property type="protein sequence ID" value="KEZ85722.1"/>
    <property type="molecule type" value="Genomic_DNA"/>
</dbReference>
<evidence type="ECO:0000256" key="2">
    <source>
        <dbReference type="ARBA" id="ARBA00023125"/>
    </source>
</evidence>
<dbReference type="eggNOG" id="COG0640">
    <property type="taxonomic scope" value="Bacteria"/>
</dbReference>
<dbReference type="PROSITE" id="PS50987">
    <property type="entry name" value="HTH_ARSR_2"/>
    <property type="match status" value="1"/>
</dbReference>
<keyword evidence="3" id="KW-0804">Transcription</keyword>
<dbReference type="CDD" id="cd00090">
    <property type="entry name" value="HTH_ARSR"/>
    <property type="match status" value="1"/>
</dbReference>
<dbReference type="GO" id="GO:0003677">
    <property type="term" value="F:DNA binding"/>
    <property type="evidence" value="ECO:0007669"/>
    <property type="project" value="UniProtKB-KW"/>
</dbReference>
<keyword evidence="1" id="KW-0805">Transcription regulation</keyword>
<evidence type="ECO:0000256" key="1">
    <source>
        <dbReference type="ARBA" id="ARBA00023015"/>
    </source>
</evidence>
<dbReference type="PANTHER" id="PTHR33154:SF33">
    <property type="entry name" value="TRANSCRIPTIONAL REPRESSOR SDPR"/>
    <property type="match status" value="1"/>
</dbReference>
<name>A0A084J9T8_9CLOT</name>
<dbReference type="Proteomes" id="UP000768462">
    <property type="component" value="Unassembled WGS sequence"/>
</dbReference>
<reference evidence="5 7" key="1">
    <citation type="submission" date="2014-07" db="EMBL/GenBank/DDBJ databases">
        <title>Draft genome of Clostridium sulfidigenes 113A isolated from sediments associated with methane hydrate from Krishna Godavari basin.</title>
        <authorList>
            <person name="Honkalas V.S."/>
            <person name="Dabir A.P."/>
            <person name="Arora P."/>
            <person name="Dhakephalkar P.K."/>
        </authorList>
    </citation>
    <scope>NUCLEOTIDE SEQUENCE [LARGE SCALE GENOMIC DNA]</scope>
    <source>
        <strain evidence="5 7">113A</strain>
    </source>
</reference>
<dbReference type="STRING" id="318464.IO99_13030"/>
<accession>A0A084J9T8</accession>
<dbReference type="EMBL" id="SVCM01000192">
    <property type="protein sequence ID" value="MBE6061699.1"/>
    <property type="molecule type" value="Genomic_DNA"/>
</dbReference>
<dbReference type="GO" id="GO:0003700">
    <property type="term" value="F:DNA-binding transcription factor activity"/>
    <property type="evidence" value="ECO:0007669"/>
    <property type="project" value="InterPro"/>
</dbReference>
<dbReference type="InterPro" id="IPR036388">
    <property type="entry name" value="WH-like_DNA-bd_sf"/>
</dbReference>
<dbReference type="SUPFAM" id="SSF46785">
    <property type="entry name" value="Winged helix' DNA-binding domain"/>
    <property type="match status" value="1"/>
</dbReference>
<dbReference type="PRINTS" id="PR00778">
    <property type="entry name" value="HTHARSR"/>
</dbReference>
<keyword evidence="2" id="KW-0238">DNA-binding</keyword>
<reference evidence="6" key="2">
    <citation type="submission" date="2019-04" db="EMBL/GenBank/DDBJ databases">
        <title>Evolution of Biomass-Degrading Anaerobic Consortia Revealed by Metagenomics.</title>
        <authorList>
            <person name="Peng X."/>
        </authorList>
    </citation>
    <scope>NUCLEOTIDE SEQUENCE</scope>
    <source>
        <strain evidence="6">SIG254</strain>
    </source>
</reference>
<feature type="domain" description="HTH arsR-type" evidence="4">
    <location>
        <begin position="1"/>
        <end position="90"/>
    </location>
</feature>
<comment type="caution">
    <text evidence="5">The sequence shown here is derived from an EMBL/GenBank/DDBJ whole genome shotgun (WGS) entry which is preliminary data.</text>
</comment>
<dbReference type="Proteomes" id="UP000028542">
    <property type="component" value="Unassembled WGS sequence"/>
</dbReference>
<keyword evidence="7" id="KW-1185">Reference proteome</keyword>
<evidence type="ECO:0000313" key="6">
    <source>
        <dbReference type="EMBL" id="MBE6061699.1"/>
    </source>
</evidence>
<dbReference type="Pfam" id="PF01022">
    <property type="entry name" value="HTH_5"/>
    <property type="match status" value="1"/>
</dbReference>
<sequence length="128" mass="14660">MIESVKVFKAIGDETRIKILILLSKKNICAKAIAKHLQISEAAVSQHIKILKEVDLIVGYKRGYHVIYDLNKKVLEKAIEFINVLITDDICSIDDKFNVSLESFHALQCEKNCKVVKKCCKERLKEEE</sequence>
<dbReference type="SMART" id="SM00418">
    <property type="entry name" value="HTH_ARSR"/>
    <property type="match status" value="1"/>
</dbReference>
<organism evidence="5 7">
    <name type="scientific">Clostridium sulfidigenes</name>
    <dbReference type="NCBI Taxonomy" id="318464"/>
    <lineage>
        <taxon>Bacteria</taxon>
        <taxon>Bacillati</taxon>
        <taxon>Bacillota</taxon>
        <taxon>Clostridia</taxon>
        <taxon>Eubacteriales</taxon>
        <taxon>Clostridiaceae</taxon>
        <taxon>Clostridium</taxon>
    </lineage>
</organism>
<evidence type="ECO:0000313" key="7">
    <source>
        <dbReference type="Proteomes" id="UP000028542"/>
    </source>
</evidence>
<evidence type="ECO:0000313" key="5">
    <source>
        <dbReference type="EMBL" id="KEZ85722.1"/>
    </source>
</evidence>
<gene>
    <name evidence="6" type="ORF">E7215_16280</name>
    <name evidence="5" type="ORF">IO99_13030</name>
</gene>
<dbReference type="InterPro" id="IPR011991">
    <property type="entry name" value="ArsR-like_HTH"/>
</dbReference>
<dbReference type="PANTHER" id="PTHR33154">
    <property type="entry name" value="TRANSCRIPTIONAL REGULATOR, ARSR FAMILY"/>
    <property type="match status" value="1"/>
</dbReference>
<dbReference type="InterPro" id="IPR001845">
    <property type="entry name" value="HTH_ArsR_DNA-bd_dom"/>
</dbReference>
<evidence type="ECO:0000256" key="3">
    <source>
        <dbReference type="ARBA" id="ARBA00023163"/>
    </source>
</evidence>
<evidence type="ECO:0000259" key="4">
    <source>
        <dbReference type="PROSITE" id="PS50987"/>
    </source>
</evidence>
<dbReference type="NCBIfam" id="NF033788">
    <property type="entry name" value="HTH_metalloreg"/>
    <property type="match status" value="1"/>
</dbReference>
<dbReference type="AlphaFoldDB" id="A0A084J9T8"/>
<dbReference type="InterPro" id="IPR036390">
    <property type="entry name" value="WH_DNA-bd_sf"/>
</dbReference>
<protein>
    <submittedName>
        <fullName evidence="5">ArsR family transcriptional regulator</fullName>
    </submittedName>
    <submittedName>
        <fullName evidence="6">Winged helix-turn-helix transcriptional regulator</fullName>
    </submittedName>
</protein>